<feature type="compositionally biased region" description="Basic residues" evidence="1">
    <location>
        <begin position="120"/>
        <end position="132"/>
    </location>
</feature>
<proteinExistence type="predicted"/>
<keyword evidence="2" id="KW-0812">Transmembrane</keyword>
<gene>
    <name evidence="3" type="ORF">B0H15DRAFT_825947</name>
</gene>
<dbReference type="Proteomes" id="UP001222325">
    <property type="component" value="Unassembled WGS sequence"/>
</dbReference>
<feature type="compositionally biased region" description="Polar residues" evidence="1">
    <location>
        <begin position="167"/>
        <end position="179"/>
    </location>
</feature>
<dbReference type="EMBL" id="JARJCN010000011">
    <property type="protein sequence ID" value="KAJ7096663.1"/>
    <property type="molecule type" value="Genomic_DNA"/>
</dbReference>
<evidence type="ECO:0000256" key="2">
    <source>
        <dbReference type="SAM" id="Phobius"/>
    </source>
</evidence>
<feature type="transmembrane region" description="Helical" evidence="2">
    <location>
        <begin position="6"/>
        <end position="28"/>
    </location>
</feature>
<comment type="caution">
    <text evidence="3">The sequence shown here is derived from an EMBL/GenBank/DDBJ whole genome shotgun (WGS) entry which is preliminary data.</text>
</comment>
<keyword evidence="2" id="KW-1133">Transmembrane helix</keyword>
<keyword evidence="2" id="KW-0472">Membrane</keyword>
<reference evidence="3" key="1">
    <citation type="submission" date="2023-03" db="EMBL/GenBank/DDBJ databases">
        <title>Massive genome expansion in bonnet fungi (Mycena s.s.) driven by repeated elements and novel gene families across ecological guilds.</title>
        <authorList>
            <consortium name="Lawrence Berkeley National Laboratory"/>
            <person name="Harder C.B."/>
            <person name="Miyauchi S."/>
            <person name="Viragh M."/>
            <person name="Kuo A."/>
            <person name="Thoen E."/>
            <person name="Andreopoulos B."/>
            <person name="Lu D."/>
            <person name="Skrede I."/>
            <person name="Drula E."/>
            <person name="Henrissat B."/>
            <person name="Morin E."/>
            <person name="Kohler A."/>
            <person name="Barry K."/>
            <person name="LaButti K."/>
            <person name="Morin E."/>
            <person name="Salamov A."/>
            <person name="Lipzen A."/>
            <person name="Mereny Z."/>
            <person name="Hegedus B."/>
            <person name="Baldrian P."/>
            <person name="Stursova M."/>
            <person name="Weitz H."/>
            <person name="Taylor A."/>
            <person name="Grigoriev I.V."/>
            <person name="Nagy L.G."/>
            <person name="Martin F."/>
            <person name="Kauserud H."/>
        </authorList>
    </citation>
    <scope>NUCLEOTIDE SEQUENCE</scope>
    <source>
        <strain evidence="3">CBHHK173m</strain>
    </source>
</reference>
<organism evidence="3 4">
    <name type="scientific">Mycena belliarum</name>
    <dbReference type="NCBI Taxonomy" id="1033014"/>
    <lineage>
        <taxon>Eukaryota</taxon>
        <taxon>Fungi</taxon>
        <taxon>Dikarya</taxon>
        <taxon>Basidiomycota</taxon>
        <taxon>Agaricomycotina</taxon>
        <taxon>Agaricomycetes</taxon>
        <taxon>Agaricomycetidae</taxon>
        <taxon>Agaricales</taxon>
        <taxon>Marasmiineae</taxon>
        <taxon>Mycenaceae</taxon>
        <taxon>Mycena</taxon>
    </lineage>
</organism>
<keyword evidence="4" id="KW-1185">Reference proteome</keyword>
<evidence type="ECO:0000313" key="4">
    <source>
        <dbReference type="Proteomes" id="UP001222325"/>
    </source>
</evidence>
<feature type="region of interest" description="Disordered" evidence="1">
    <location>
        <begin position="33"/>
        <end position="60"/>
    </location>
</feature>
<sequence length="222" mass="23635">MCSCGSGAARVVGAAAAAACIVVPVLLLKSTLPRPDVRAPTPRPRDPQRTTPTVSLAPSASRYVHRARATCLLTYPSCLSSPRRPALSRKASQPAPPQRSLPPRIHDGYAQIDARGATRSGRRPRARTRLRGSHPAPRRPSCTPPRRDVRARPRAPPRHARPDGLASPTTALSCESTHSPPDPARSTPPHEISAPALSREAPDPAFRATRASVRVLALPAPP</sequence>
<feature type="region of interest" description="Disordered" evidence="1">
    <location>
        <begin position="81"/>
        <end position="205"/>
    </location>
</feature>
<dbReference type="AlphaFoldDB" id="A0AAD6UAX1"/>
<accession>A0AAD6UAX1</accession>
<feature type="non-terminal residue" evidence="3">
    <location>
        <position position="222"/>
    </location>
</feature>
<name>A0AAD6UAX1_9AGAR</name>
<evidence type="ECO:0000313" key="3">
    <source>
        <dbReference type="EMBL" id="KAJ7096663.1"/>
    </source>
</evidence>
<evidence type="ECO:0000256" key="1">
    <source>
        <dbReference type="SAM" id="MobiDB-lite"/>
    </source>
</evidence>
<protein>
    <submittedName>
        <fullName evidence="3">Uncharacterized protein</fullName>
    </submittedName>
</protein>